<dbReference type="RefSeq" id="WP_148043589.1">
    <property type="nucleotide sequence ID" value="NZ_PXNQ02000001.1"/>
</dbReference>
<evidence type="ECO:0008006" key="3">
    <source>
        <dbReference type="Google" id="ProtNLM"/>
    </source>
</evidence>
<name>A0A422R0T9_9RHOB</name>
<keyword evidence="2" id="KW-1185">Reference proteome</keyword>
<dbReference type="EMBL" id="PXNQ02000001">
    <property type="protein sequence ID" value="RNF35865.1"/>
    <property type="molecule type" value="Genomic_DNA"/>
</dbReference>
<evidence type="ECO:0000313" key="1">
    <source>
        <dbReference type="EMBL" id="RNF35865.1"/>
    </source>
</evidence>
<dbReference type="AlphaFoldDB" id="A0A422R0T9"/>
<sequence length="102" mass="11652">MTRHSLASALNIASERTGDVVDHEIAALLRRAAIRIRNSNTVMIDADVDFALAEVAFEKKIEKDELIRHILRNWVQENYLSEITEIEDSNEARKGARLSLRH</sequence>
<reference evidence="1" key="1">
    <citation type="submission" date="2018-05" db="EMBL/GenBank/DDBJ databases">
        <title>Reclassification of Methylarcula marina and Methylarcula terricola as Paracoccus methylarcula sp.nov., comb.nov. and Paracoccus terricola comb.nov.</title>
        <authorList>
            <person name="Shmareva M.N."/>
            <person name="Doronina N.V."/>
            <person name="Vasilenko O.V."/>
            <person name="Tarlachkov S.V."/>
            <person name="Trotsenko Y.A."/>
        </authorList>
    </citation>
    <scope>NUCLEOTIDE SEQUENCE [LARGE SCALE GENOMIC DNA]</scope>
    <source>
        <strain evidence="1">VKM B-2159</strain>
    </source>
</reference>
<proteinExistence type="predicted"/>
<gene>
    <name evidence="1" type="ORF">A7A09_000050</name>
</gene>
<accession>A0A422R0T9</accession>
<evidence type="ECO:0000313" key="2">
    <source>
        <dbReference type="Proteomes" id="UP000238137"/>
    </source>
</evidence>
<organism evidence="1 2">
    <name type="scientific">Paracoccus methylarcula</name>
    <dbReference type="NCBI Taxonomy" id="72022"/>
    <lineage>
        <taxon>Bacteria</taxon>
        <taxon>Pseudomonadati</taxon>
        <taxon>Pseudomonadota</taxon>
        <taxon>Alphaproteobacteria</taxon>
        <taxon>Rhodobacterales</taxon>
        <taxon>Paracoccaceae</taxon>
        <taxon>Paracoccus</taxon>
    </lineage>
</organism>
<dbReference type="Proteomes" id="UP000238137">
    <property type="component" value="Unassembled WGS sequence"/>
</dbReference>
<protein>
    <recommendedName>
        <fullName evidence="3">CopG family transcriptional regulator</fullName>
    </recommendedName>
</protein>
<comment type="caution">
    <text evidence="1">The sequence shown here is derived from an EMBL/GenBank/DDBJ whole genome shotgun (WGS) entry which is preliminary data.</text>
</comment>